<comment type="caution">
    <text evidence="1">The sequence shown here is derived from an EMBL/GenBank/DDBJ whole genome shotgun (WGS) entry which is preliminary data.</text>
</comment>
<proteinExistence type="predicted"/>
<protein>
    <submittedName>
        <fullName evidence="1">Uncharacterized protein</fullName>
    </submittedName>
</protein>
<evidence type="ECO:0000313" key="1">
    <source>
        <dbReference type="EMBL" id="KAJ4451803.1"/>
    </source>
</evidence>
<accession>A0ABQ8U1D8</accession>
<organism evidence="1 2">
    <name type="scientific">Periplaneta americana</name>
    <name type="common">American cockroach</name>
    <name type="synonym">Blatta americana</name>
    <dbReference type="NCBI Taxonomy" id="6978"/>
    <lineage>
        <taxon>Eukaryota</taxon>
        <taxon>Metazoa</taxon>
        <taxon>Ecdysozoa</taxon>
        <taxon>Arthropoda</taxon>
        <taxon>Hexapoda</taxon>
        <taxon>Insecta</taxon>
        <taxon>Pterygota</taxon>
        <taxon>Neoptera</taxon>
        <taxon>Polyneoptera</taxon>
        <taxon>Dictyoptera</taxon>
        <taxon>Blattodea</taxon>
        <taxon>Blattoidea</taxon>
        <taxon>Blattidae</taxon>
        <taxon>Blattinae</taxon>
        <taxon>Periplaneta</taxon>
    </lineage>
</organism>
<dbReference type="InterPro" id="IPR036397">
    <property type="entry name" value="RNaseH_sf"/>
</dbReference>
<dbReference type="EMBL" id="JAJSOF020000001">
    <property type="protein sequence ID" value="KAJ4451803.1"/>
    <property type="molecule type" value="Genomic_DNA"/>
</dbReference>
<keyword evidence="2" id="KW-1185">Reference proteome</keyword>
<dbReference type="Gene3D" id="3.30.420.10">
    <property type="entry name" value="Ribonuclease H-like superfamily/Ribonuclease H"/>
    <property type="match status" value="1"/>
</dbReference>
<feature type="non-terminal residue" evidence="1">
    <location>
        <position position="1"/>
    </location>
</feature>
<reference evidence="1 2" key="1">
    <citation type="journal article" date="2022" name="Allergy">
        <title>Genome assembly and annotation of Periplaneta americana reveal a comprehensive cockroach allergen profile.</title>
        <authorList>
            <person name="Wang L."/>
            <person name="Xiong Q."/>
            <person name="Saelim N."/>
            <person name="Wang L."/>
            <person name="Nong W."/>
            <person name="Wan A.T."/>
            <person name="Shi M."/>
            <person name="Liu X."/>
            <person name="Cao Q."/>
            <person name="Hui J.H.L."/>
            <person name="Sookrung N."/>
            <person name="Leung T.F."/>
            <person name="Tungtrongchitr A."/>
            <person name="Tsui S.K.W."/>
        </authorList>
    </citation>
    <scope>NUCLEOTIDE SEQUENCE [LARGE SCALE GENOMIC DNA]</scope>
    <source>
        <strain evidence="1">PWHHKU_190912</strain>
    </source>
</reference>
<sequence>QKVRTENTARVIEAVQQSPIRCRPESTKPEPKLHRPPLVNKQNFRYWSDEQSIQVWEKPLHSPKITVWCGVSALGIIGPCFFEEDGRTVTVNSERYQQCWKFLMKLLLMTNYGSSKMAPRRTLLMI</sequence>
<evidence type="ECO:0000313" key="2">
    <source>
        <dbReference type="Proteomes" id="UP001148838"/>
    </source>
</evidence>
<name>A0ABQ8U1D8_PERAM</name>
<dbReference type="Proteomes" id="UP001148838">
    <property type="component" value="Unassembled WGS sequence"/>
</dbReference>
<gene>
    <name evidence="1" type="ORF">ANN_03276</name>
</gene>